<reference evidence="1" key="2">
    <citation type="submission" date="2020-11" db="EMBL/GenBank/DDBJ databases">
        <authorList>
            <person name="McCartney M.A."/>
            <person name="Auch B."/>
            <person name="Kono T."/>
            <person name="Mallez S."/>
            <person name="Becker A."/>
            <person name="Gohl D.M."/>
            <person name="Silverstein K.A.T."/>
            <person name="Koren S."/>
            <person name="Bechman K.B."/>
            <person name="Herman A."/>
            <person name="Abrahante J.E."/>
            <person name="Garbe J."/>
        </authorList>
    </citation>
    <scope>NUCLEOTIDE SEQUENCE</scope>
    <source>
        <strain evidence="1">Duluth1</strain>
        <tissue evidence="1">Whole animal</tissue>
    </source>
</reference>
<dbReference type="Proteomes" id="UP000828390">
    <property type="component" value="Unassembled WGS sequence"/>
</dbReference>
<dbReference type="EMBL" id="JAIWYP010000012">
    <property type="protein sequence ID" value="KAH3728056.1"/>
    <property type="molecule type" value="Genomic_DNA"/>
</dbReference>
<protein>
    <submittedName>
        <fullName evidence="1">Uncharacterized protein</fullName>
    </submittedName>
</protein>
<evidence type="ECO:0000313" key="2">
    <source>
        <dbReference type="Proteomes" id="UP000828390"/>
    </source>
</evidence>
<sequence>MEGNFDLCFCHFYTRTTGTTDGIKLFLNSLVITIGMSYTTFTIRYVAITSVLYCPFYQSTPVPWQTTVRRAGLIPNPVLVPSLQEIKK</sequence>
<gene>
    <name evidence="1" type="ORF">DPMN_054002</name>
</gene>
<evidence type="ECO:0000313" key="1">
    <source>
        <dbReference type="EMBL" id="KAH3728056.1"/>
    </source>
</evidence>
<name>A0A9D4CNQ1_DREPO</name>
<keyword evidence="2" id="KW-1185">Reference proteome</keyword>
<comment type="caution">
    <text evidence="1">The sequence shown here is derived from an EMBL/GenBank/DDBJ whole genome shotgun (WGS) entry which is preliminary data.</text>
</comment>
<organism evidence="1 2">
    <name type="scientific">Dreissena polymorpha</name>
    <name type="common">Zebra mussel</name>
    <name type="synonym">Mytilus polymorpha</name>
    <dbReference type="NCBI Taxonomy" id="45954"/>
    <lineage>
        <taxon>Eukaryota</taxon>
        <taxon>Metazoa</taxon>
        <taxon>Spiralia</taxon>
        <taxon>Lophotrochozoa</taxon>
        <taxon>Mollusca</taxon>
        <taxon>Bivalvia</taxon>
        <taxon>Autobranchia</taxon>
        <taxon>Heteroconchia</taxon>
        <taxon>Euheterodonta</taxon>
        <taxon>Imparidentia</taxon>
        <taxon>Neoheterodontei</taxon>
        <taxon>Myida</taxon>
        <taxon>Dreissenoidea</taxon>
        <taxon>Dreissenidae</taxon>
        <taxon>Dreissena</taxon>
    </lineage>
</organism>
<reference evidence="1" key="1">
    <citation type="journal article" date="2019" name="bioRxiv">
        <title>The Genome of the Zebra Mussel, Dreissena polymorpha: A Resource for Invasive Species Research.</title>
        <authorList>
            <person name="McCartney M.A."/>
            <person name="Auch B."/>
            <person name="Kono T."/>
            <person name="Mallez S."/>
            <person name="Zhang Y."/>
            <person name="Obille A."/>
            <person name="Becker A."/>
            <person name="Abrahante J.E."/>
            <person name="Garbe J."/>
            <person name="Badalamenti J.P."/>
            <person name="Herman A."/>
            <person name="Mangelson H."/>
            <person name="Liachko I."/>
            <person name="Sullivan S."/>
            <person name="Sone E.D."/>
            <person name="Koren S."/>
            <person name="Silverstein K.A.T."/>
            <person name="Beckman K.B."/>
            <person name="Gohl D.M."/>
        </authorList>
    </citation>
    <scope>NUCLEOTIDE SEQUENCE</scope>
    <source>
        <strain evidence="1">Duluth1</strain>
        <tissue evidence="1">Whole animal</tissue>
    </source>
</reference>
<accession>A0A9D4CNQ1</accession>
<proteinExistence type="predicted"/>
<dbReference type="AlphaFoldDB" id="A0A9D4CNQ1"/>